<dbReference type="InterPro" id="IPR019574">
    <property type="entry name" value="NADH_UbQ_OxRdtase_Gsu_4Fe4S-bd"/>
</dbReference>
<accession>A0A0K1PB03</accession>
<evidence type="ECO:0000256" key="1">
    <source>
        <dbReference type="ARBA" id="ARBA00001966"/>
    </source>
</evidence>
<gene>
    <name evidence="16" type="ORF">AKJ08_1074</name>
</gene>
<dbReference type="SUPFAM" id="SSF54862">
    <property type="entry name" value="4Fe-4S ferredoxins"/>
    <property type="match status" value="1"/>
</dbReference>
<dbReference type="Pfam" id="PF13510">
    <property type="entry name" value="Fer2_4"/>
    <property type="match status" value="1"/>
</dbReference>
<evidence type="ECO:0000256" key="5">
    <source>
        <dbReference type="ARBA" id="ARBA00022714"/>
    </source>
</evidence>
<dbReference type="PROSITE" id="PS00643">
    <property type="entry name" value="COMPLEX1_75K_3"/>
    <property type="match status" value="1"/>
</dbReference>
<dbReference type="AlphaFoldDB" id="A0A0K1PB03"/>
<sequence length="555" mass="59664">MSDEKKPVQMVNVTVDGKATSVPAGTNLIEAAKTVGVEIPHYCYHAGLSIAANCRMCMVEVSNAPPGKLVPGCQIPVAEGQKITTDSPRVKDQQRAVQEFLLLHHPVDCAICDQAGECRLQDYYQEYDFKPSRLDSAKWLKNKRKDLGPLIVLDQERCIMCTRCVRFMAEVAEEPVLGVFGRGTREVIDTFPGKVLDSNYSGNVVDLCPVGALLNKDNRFRARSYFLTATPSLCSGCSRGCNTFLDHFQGVPYRYRPRENQDVNQFWMCDTGRLSYHGLYENRVHEASVGGKVRPAGEALDAAARQLGELAGSKQLTVVVSPVLSLEDALAVMLLAKEGLKVSEVFVSGRANDAGDDFLLREDRNPNRKGVELAAAAFGLALRSFADLTKTRPQGVLLAGVDVPADEASVASWLAGAKTVVALAANDTPVAKAAGVVLPLATHAEGDGTFVSFEGRAQRFLPAIPAVGASRAAWHWAAALLGELGFSHRFASAGEAFAELSKRLPAGALGDFDWTKVPRTMTKGVTPLTGGTVDGRPPGWRELIPLRTPAGTSAA</sequence>
<keyword evidence="10" id="KW-0520">NAD</keyword>
<dbReference type="FunFam" id="3.30.70.20:FF:000002">
    <property type="entry name" value="NADH-ubiquinone oxidoreductase 75 kDa subunit"/>
    <property type="match status" value="1"/>
</dbReference>
<keyword evidence="9" id="KW-0411">Iron-sulfur</keyword>
<dbReference type="Proteomes" id="UP000055590">
    <property type="component" value="Chromosome"/>
</dbReference>
<dbReference type="InterPro" id="IPR001041">
    <property type="entry name" value="2Fe-2S_ferredoxin-type"/>
</dbReference>
<keyword evidence="11" id="KW-0472">Membrane</keyword>
<evidence type="ECO:0000259" key="13">
    <source>
        <dbReference type="PROSITE" id="PS51085"/>
    </source>
</evidence>
<dbReference type="GO" id="GO:0051539">
    <property type="term" value="F:4 iron, 4 sulfur cluster binding"/>
    <property type="evidence" value="ECO:0007669"/>
    <property type="project" value="UniProtKB-KW"/>
</dbReference>
<keyword evidence="8" id="KW-0408">Iron</keyword>
<dbReference type="GO" id="GO:0016491">
    <property type="term" value="F:oxidoreductase activity"/>
    <property type="evidence" value="ECO:0007669"/>
    <property type="project" value="InterPro"/>
</dbReference>
<comment type="cofactor">
    <cofactor evidence="1">
        <name>[4Fe-4S] cluster</name>
        <dbReference type="ChEBI" id="CHEBI:49883"/>
    </cofactor>
</comment>
<evidence type="ECO:0000256" key="8">
    <source>
        <dbReference type="ARBA" id="ARBA00023004"/>
    </source>
</evidence>
<dbReference type="Pfam" id="PF10588">
    <property type="entry name" value="NADH-G_4Fe-4S_3"/>
    <property type="match status" value="1"/>
</dbReference>
<feature type="domain" description="4Fe-4S His(Cys)3-ligated-type" evidence="15">
    <location>
        <begin position="89"/>
        <end position="128"/>
    </location>
</feature>
<dbReference type="GO" id="GO:0042773">
    <property type="term" value="P:ATP synthesis coupled electron transport"/>
    <property type="evidence" value="ECO:0007669"/>
    <property type="project" value="InterPro"/>
</dbReference>
<proteinExistence type="inferred from homology"/>
<evidence type="ECO:0000256" key="12">
    <source>
        <dbReference type="ARBA" id="ARBA00034078"/>
    </source>
</evidence>
<evidence type="ECO:0000256" key="3">
    <source>
        <dbReference type="ARBA" id="ARBA00005404"/>
    </source>
</evidence>
<dbReference type="SUPFAM" id="SSF54292">
    <property type="entry name" value="2Fe-2S ferredoxin-like"/>
    <property type="match status" value="1"/>
</dbReference>
<dbReference type="PROSITE" id="PS51669">
    <property type="entry name" value="4FE4S_MOW_BIS_MGD"/>
    <property type="match status" value="1"/>
</dbReference>
<dbReference type="PANTHER" id="PTHR43105">
    <property type="entry name" value="RESPIRATORY NITRATE REDUCTASE"/>
    <property type="match status" value="1"/>
</dbReference>
<dbReference type="GO" id="GO:0008137">
    <property type="term" value="F:NADH dehydrogenase (ubiquinone) activity"/>
    <property type="evidence" value="ECO:0007669"/>
    <property type="project" value="InterPro"/>
</dbReference>
<reference evidence="16 17" key="1">
    <citation type="submission" date="2015-08" db="EMBL/GenBank/DDBJ databases">
        <authorList>
            <person name="Babu N.S."/>
            <person name="Beckwith C.J."/>
            <person name="Beseler K.G."/>
            <person name="Brison A."/>
            <person name="Carone J.V."/>
            <person name="Caskin T.P."/>
            <person name="Diamond M."/>
            <person name="Durham M.E."/>
            <person name="Foxe J.M."/>
            <person name="Go M."/>
            <person name="Henderson B.A."/>
            <person name="Jones I.B."/>
            <person name="McGettigan J.A."/>
            <person name="Micheletti S.J."/>
            <person name="Nasrallah M.E."/>
            <person name="Ortiz D."/>
            <person name="Piller C.R."/>
            <person name="Privatt S.R."/>
            <person name="Schneider S.L."/>
            <person name="Sharp S."/>
            <person name="Smith T.C."/>
            <person name="Stanton J.D."/>
            <person name="Ullery H.E."/>
            <person name="Wilson R.J."/>
            <person name="Serrano M.G."/>
            <person name="Buck G."/>
            <person name="Lee V."/>
            <person name="Wang Y."/>
            <person name="Carvalho R."/>
            <person name="Voegtly L."/>
            <person name="Shi R."/>
            <person name="Duckworth R."/>
            <person name="Johnson A."/>
            <person name="Loviza R."/>
            <person name="Walstead R."/>
            <person name="Shah Z."/>
            <person name="Kiflezghi M."/>
            <person name="Wade K."/>
            <person name="Ball S.L."/>
            <person name="Bradley K.W."/>
            <person name="Asai D.J."/>
            <person name="Bowman C.A."/>
            <person name="Russell D.A."/>
            <person name="Pope W.H."/>
            <person name="Jacobs-Sera D."/>
            <person name="Hendrix R.W."/>
            <person name="Hatfull G.F."/>
        </authorList>
    </citation>
    <scope>NUCLEOTIDE SEQUENCE [LARGE SCALE GENOMIC DNA]</scope>
    <source>
        <strain evidence="16 17">DSM 27710</strain>
    </source>
</reference>
<dbReference type="FunFam" id="3.10.20.740:FF:000004">
    <property type="entry name" value="NADH-quinone oxidoreductase"/>
    <property type="match status" value="1"/>
</dbReference>
<dbReference type="Gene3D" id="3.10.20.740">
    <property type="match status" value="1"/>
</dbReference>
<dbReference type="GO" id="GO:0046872">
    <property type="term" value="F:metal ion binding"/>
    <property type="evidence" value="ECO:0007669"/>
    <property type="project" value="UniProtKB-KW"/>
</dbReference>
<dbReference type="EMBL" id="CP012332">
    <property type="protein sequence ID" value="AKU90687.1"/>
    <property type="molecule type" value="Genomic_DNA"/>
</dbReference>
<dbReference type="PROSITE" id="PS00641">
    <property type="entry name" value="COMPLEX1_75K_1"/>
    <property type="match status" value="1"/>
</dbReference>
<feature type="domain" description="4Fe-4S Mo/W bis-MGD-type" evidence="14">
    <location>
        <begin position="227"/>
        <end position="283"/>
    </location>
</feature>
<feature type="domain" description="2Fe-2S ferredoxin-type" evidence="13">
    <location>
        <begin position="9"/>
        <end position="89"/>
    </location>
</feature>
<comment type="similarity">
    <text evidence="3">Belongs to the complex I 75 kDa subunit family.</text>
</comment>
<dbReference type="InterPro" id="IPR036010">
    <property type="entry name" value="2Fe-2S_ferredoxin-like_sf"/>
</dbReference>
<dbReference type="InterPro" id="IPR054351">
    <property type="entry name" value="NADH_UbQ_OxRdtase_ferredoxin"/>
</dbReference>
<comment type="subcellular location">
    <subcellularLocation>
        <location evidence="2">Membrane</location>
    </subcellularLocation>
</comment>
<dbReference type="InterPro" id="IPR000283">
    <property type="entry name" value="NADH_UbQ_OxRdtase_75kDa_su_CS"/>
</dbReference>
<dbReference type="PANTHER" id="PTHR43105:SF13">
    <property type="entry name" value="NADH-UBIQUINONE OXIDOREDUCTASE 75 KDA SUBUNIT, MITOCHONDRIAL"/>
    <property type="match status" value="1"/>
</dbReference>
<evidence type="ECO:0000256" key="9">
    <source>
        <dbReference type="ARBA" id="ARBA00023014"/>
    </source>
</evidence>
<keyword evidence="17" id="KW-1185">Reference proteome</keyword>
<evidence type="ECO:0000313" key="17">
    <source>
        <dbReference type="Proteomes" id="UP000055590"/>
    </source>
</evidence>
<dbReference type="GO" id="GO:0051537">
    <property type="term" value="F:2 iron, 2 sulfur cluster binding"/>
    <property type="evidence" value="ECO:0007669"/>
    <property type="project" value="UniProtKB-KW"/>
</dbReference>
<evidence type="ECO:0000256" key="7">
    <source>
        <dbReference type="ARBA" id="ARBA00022967"/>
    </source>
</evidence>
<protein>
    <submittedName>
        <fullName evidence="16">NADH-ubiquinone oxidoreductase chain G</fullName>
    </submittedName>
</protein>
<dbReference type="KEGG" id="vin:AKJ08_1074"/>
<evidence type="ECO:0000259" key="14">
    <source>
        <dbReference type="PROSITE" id="PS51669"/>
    </source>
</evidence>
<dbReference type="Pfam" id="PF00384">
    <property type="entry name" value="Molybdopterin"/>
    <property type="match status" value="1"/>
</dbReference>
<evidence type="ECO:0000259" key="15">
    <source>
        <dbReference type="PROSITE" id="PS51839"/>
    </source>
</evidence>
<keyword evidence="6" id="KW-0479">Metal-binding</keyword>
<dbReference type="Pfam" id="PF22117">
    <property type="entry name" value="Fer4_Nqo3"/>
    <property type="match status" value="1"/>
</dbReference>
<dbReference type="CDD" id="cd00207">
    <property type="entry name" value="fer2"/>
    <property type="match status" value="1"/>
</dbReference>
<dbReference type="Gene3D" id="3.40.50.740">
    <property type="match status" value="1"/>
</dbReference>
<dbReference type="Gene3D" id="3.30.70.20">
    <property type="match status" value="1"/>
</dbReference>
<dbReference type="RefSeq" id="WP_240475443.1">
    <property type="nucleotide sequence ID" value="NZ_CP012332.1"/>
</dbReference>
<dbReference type="PROSITE" id="PS51085">
    <property type="entry name" value="2FE2S_FER_2"/>
    <property type="match status" value="1"/>
</dbReference>
<evidence type="ECO:0000313" key="16">
    <source>
        <dbReference type="EMBL" id="AKU90687.1"/>
    </source>
</evidence>
<organism evidence="16 17">
    <name type="scientific">Vulgatibacter incomptus</name>
    <dbReference type="NCBI Taxonomy" id="1391653"/>
    <lineage>
        <taxon>Bacteria</taxon>
        <taxon>Pseudomonadati</taxon>
        <taxon>Myxococcota</taxon>
        <taxon>Myxococcia</taxon>
        <taxon>Myxococcales</taxon>
        <taxon>Cystobacterineae</taxon>
        <taxon>Vulgatibacteraceae</taxon>
        <taxon>Vulgatibacter</taxon>
    </lineage>
</organism>
<evidence type="ECO:0000256" key="2">
    <source>
        <dbReference type="ARBA" id="ARBA00004370"/>
    </source>
</evidence>
<dbReference type="STRING" id="1391653.AKJ08_1074"/>
<dbReference type="Gene3D" id="2.20.25.90">
    <property type="entry name" value="ADC-like domains"/>
    <property type="match status" value="1"/>
</dbReference>
<comment type="cofactor">
    <cofactor evidence="12">
        <name>[2Fe-2S] cluster</name>
        <dbReference type="ChEBI" id="CHEBI:190135"/>
    </cofactor>
</comment>
<dbReference type="PATRIC" id="fig|1391653.3.peg.1100"/>
<dbReference type="SMART" id="SM00929">
    <property type="entry name" value="NADH-G_4Fe-4S_3"/>
    <property type="match status" value="1"/>
</dbReference>
<keyword evidence="16" id="KW-0830">Ubiquinone</keyword>
<dbReference type="SUPFAM" id="SSF53706">
    <property type="entry name" value="Formate dehydrogenase/DMSO reductase, domains 1-3"/>
    <property type="match status" value="1"/>
</dbReference>
<dbReference type="GO" id="GO:0016020">
    <property type="term" value="C:membrane"/>
    <property type="evidence" value="ECO:0007669"/>
    <property type="project" value="UniProtKB-SubCell"/>
</dbReference>
<dbReference type="PROSITE" id="PS51839">
    <property type="entry name" value="4FE4S_HC3"/>
    <property type="match status" value="1"/>
</dbReference>
<keyword evidence="7" id="KW-1278">Translocase</keyword>
<evidence type="ECO:0000256" key="11">
    <source>
        <dbReference type="ARBA" id="ARBA00023136"/>
    </source>
</evidence>
<evidence type="ECO:0000256" key="10">
    <source>
        <dbReference type="ARBA" id="ARBA00023027"/>
    </source>
</evidence>
<evidence type="ECO:0000256" key="4">
    <source>
        <dbReference type="ARBA" id="ARBA00022485"/>
    </source>
</evidence>
<dbReference type="InterPro" id="IPR006963">
    <property type="entry name" value="Mopterin_OxRdtase_4Fe-4S_dom"/>
</dbReference>
<evidence type="ECO:0000256" key="6">
    <source>
        <dbReference type="ARBA" id="ARBA00022723"/>
    </source>
</evidence>
<keyword evidence="4" id="KW-0004">4Fe-4S</keyword>
<dbReference type="InterPro" id="IPR050123">
    <property type="entry name" value="Prok_molybdopt-oxidoreductase"/>
</dbReference>
<dbReference type="InterPro" id="IPR006656">
    <property type="entry name" value="Mopterin_OxRdtase"/>
</dbReference>
<keyword evidence="5" id="KW-0001">2Fe-2S</keyword>
<name>A0A0K1PB03_9BACT</name>